<evidence type="ECO:0000256" key="6">
    <source>
        <dbReference type="ARBA" id="ARBA00022692"/>
    </source>
</evidence>
<keyword evidence="6 16" id="KW-0812">Transmembrane</keyword>
<keyword evidence="7" id="KW-0653">Protein transport</keyword>
<comment type="subunit">
    <text evidence="12">Interacts with the Sec translocase complex via SecD. Specifically interacts with transmembrane segments of nascent integral membrane proteins during membrane integration.</text>
</comment>
<gene>
    <name evidence="20" type="primary">yidC</name>
    <name evidence="20" type="ORF">ACEZDB_11385</name>
</gene>
<evidence type="ECO:0000256" key="18">
    <source>
        <dbReference type="SAM" id="Phobius"/>
    </source>
</evidence>
<evidence type="ECO:0000256" key="3">
    <source>
        <dbReference type="ARBA" id="ARBA00015325"/>
    </source>
</evidence>
<feature type="transmembrane region" description="Helical" evidence="18">
    <location>
        <begin position="211"/>
        <end position="234"/>
    </location>
</feature>
<sequence>MTVGFLDSILSPLYTAVSWIIVQFHTLYSQVFPADSGWAWGLAIVSLVILVRACMIPLTIKQTKSMRAMQALQPRLKVLQERYKGDRQKLSEESMKLYKEAGANPASSCLPLLIQSPFFMSLYGVLSNVAHGKTVGVITPALLVSAQQAHIFGAPLSATFFNSHIVNVKIVAAVMILTMCFTQFLTTRQLMTKNVDLSVKTPYMQQQKMMMYVFPVIYIFIGANMPVGVLIYMVTSNMWTLGQQLVIIRQNPTPGSVAFKARQERLKAAGKLNADGTPIKAGLATLVKGGAPVVEEAPEDAAPVRRQQPKRQTKAQRANANANAGGGGTAGTAPADAVVRTAETAAKVSTEKPAPAGKAAPAKAAAPAQARGRAKTGGGASGGAAGGTGASGGSTPAQKSGTQNGGGQGGGTQNGGQKRSNQPAKRNPQPAGRSNSKKKS</sequence>
<comment type="function">
    <text evidence="11">Required for the insertion and/or proper folding and/or complex formation of integral membrane proteins into the membrane. Involved in integration of membrane proteins that insert both dependently and independently of the Sec translocase complex, as well as at least some lipoproteins. Aids folding of multispanning membrane proteins.</text>
</comment>
<evidence type="ECO:0000256" key="14">
    <source>
        <dbReference type="ARBA" id="ARBA00033245"/>
    </source>
</evidence>
<evidence type="ECO:0000256" key="16">
    <source>
        <dbReference type="RuleBase" id="RU003945"/>
    </source>
</evidence>
<feature type="compositionally biased region" description="Gly residues" evidence="17">
    <location>
        <begin position="375"/>
        <end position="392"/>
    </location>
</feature>
<organism evidence="20 21">
    <name type="scientific">Streptacidiphilus alkalitolerans</name>
    <dbReference type="NCBI Taxonomy" id="3342712"/>
    <lineage>
        <taxon>Bacteria</taxon>
        <taxon>Bacillati</taxon>
        <taxon>Actinomycetota</taxon>
        <taxon>Actinomycetes</taxon>
        <taxon>Kitasatosporales</taxon>
        <taxon>Streptomycetaceae</taxon>
        <taxon>Streptacidiphilus</taxon>
    </lineage>
</organism>
<keyword evidence="9 18" id="KW-0472">Membrane</keyword>
<evidence type="ECO:0000256" key="11">
    <source>
        <dbReference type="ARBA" id="ARBA00025034"/>
    </source>
</evidence>
<feature type="domain" description="Membrane insertase YidC/Oxa/ALB C-terminal" evidence="19">
    <location>
        <begin position="40"/>
        <end position="248"/>
    </location>
</feature>
<evidence type="ECO:0000256" key="13">
    <source>
        <dbReference type="ARBA" id="ARBA00031538"/>
    </source>
</evidence>
<dbReference type="CDD" id="cd20070">
    <property type="entry name" value="5TM_YidC_Alb3"/>
    <property type="match status" value="1"/>
</dbReference>
<keyword evidence="10" id="KW-0143">Chaperone</keyword>
<dbReference type="InterPro" id="IPR047196">
    <property type="entry name" value="YidC_ALB_C"/>
</dbReference>
<feature type="compositionally biased region" description="Gly residues" evidence="17">
    <location>
        <begin position="403"/>
        <end position="414"/>
    </location>
</feature>
<evidence type="ECO:0000313" key="21">
    <source>
        <dbReference type="Proteomes" id="UP001592530"/>
    </source>
</evidence>
<evidence type="ECO:0000256" key="4">
    <source>
        <dbReference type="ARBA" id="ARBA00022448"/>
    </source>
</evidence>
<dbReference type="InterPro" id="IPR028055">
    <property type="entry name" value="YidC/Oxa/ALB_C"/>
</dbReference>
<feature type="transmembrane region" description="Helical" evidence="18">
    <location>
        <begin position="38"/>
        <end position="60"/>
    </location>
</feature>
<comment type="caution">
    <text evidence="20">The sequence shown here is derived from an EMBL/GenBank/DDBJ whole genome shotgun (WGS) entry which is preliminary data.</text>
</comment>
<dbReference type="PANTHER" id="PTHR12428">
    <property type="entry name" value="OXA1"/>
    <property type="match status" value="1"/>
</dbReference>
<evidence type="ECO:0000256" key="1">
    <source>
        <dbReference type="ARBA" id="ARBA00004651"/>
    </source>
</evidence>
<keyword evidence="5" id="KW-1003">Cell membrane</keyword>
<evidence type="ECO:0000256" key="2">
    <source>
        <dbReference type="ARBA" id="ARBA00010527"/>
    </source>
</evidence>
<evidence type="ECO:0000256" key="5">
    <source>
        <dbReference type="ARBA" id="ARBA00022475"/>
    </source>
</evidence>
<dbReference type="NCBIfam" id="NF002350">
    <property type="entry name" value="PRK01315.1"/>
    <property type="match status" value="1"/>
</dbReference>
<keyword evidence="4" id="KW-0813">Transport</keyword>
<evidence type="ECO:0000256" key="12">
    <source>
        <dbReference type="ARBA" id="ARBA00026028"/>
    </source>
</evidence>
<dbReference type="RefSeq" id="WP_380551589.1">
    <property type="nucleotide sequence ID" value="NZ_JBHEZY010000003.1"/>
</dbReference>
<comment type="subcellular location">
    <subcellularLocation>
        <location evidence="1">Cell membrane</location>
        <topology evidence="1">Multi-pass membrane protein</topology>
    </subcellularLocation>
    <subcellularLocation>
        <location evidence="16">Membrane</location>
        <topology evidence="16">Multi-pass membrane protein</topology>
    </subcellularLocation>
</comment>
<reference evidence="20 21" key="1">
    <citation type="submission" date="2024-09" db="EMBL/GenBank/DDBJ databases">
        <authorList>
            <person name="Lee S.D."/>
        </authorList>
    </citation>
    <scope>NUCLEOTIDE SEQUENCE [LARGE SCALE GENOMIC DNA]</scope>
    <source>
        <strain evidence="20 21">N1-3</strain>
    </source>
</reference>
<feature type="transmembrane region" description="Helical" evidence="18">
    <location>
        <begin position="12"/>
        <end position="32"/>
    </location>
</feature>
<accession>A0ABV6WZ35</accession>
<name>A0ABV6WZ35_9ACTN</name>
<feature type="region of interest" description="Disordered" evidence="17">
    <location>
        <begin position="295"/>
        <end position="440"/>
    </location>
</feature>
<evidence type="ECO:0000256" key="10">
    <source>
        <dbReference type="ARBA" id="ARBA00023186"/>
    </source>
</evidence>
<dbReference type="NCBIfam" id="TIGR03592">
    <property type="entry name" value="yidC_oxa1_cterm"/>
    <property type="match status" value="1"/>
</dbReference>
<evidence type="ECO:0000256" key="7">
    <source>
        <dbReference type="ARBA" id="ARBA00022927"/>
    </source>
</evidence>
<protein>
    <recommendedName>
        <fullName evidence="3">Membrane protein insertase YidC</fullName>
    </recommendedName>
    <alternativeName>
        <fullName evidence="15">Foldase YidC</fullName>
    </alternativeName>
    <alternativeName>
        <fullName evidence="14">Membrane integrase YidC</fullName>
    </alternativeName>
    <alternativeName>
        <fullName evidence="13">Membrane protein YidC</fullName>
    </alternativeName>
</protein>
<feature type="transmembrane region" description="Helical" evidence="18">
    <location>
        <begin position="170"/>
        <end position="191"/>
    </location>
</feature>
<proteinExistence type="inferred from homology"/>
<comment type="similarity">
    <text evidence="2">Belongs to the OXA1/ALB3/YidC family. Type 1 subfamily.</text>
</comment>
<feature type="compositionally biased region" description="Low complexity" evidence="17">
    <location>
        <begin position="352"/>
        <end position="371"/>
    </location>
</feature>
<dbReference type="InterPro" id="IPR001708">
    <property type="entry name" value="YidC/ALB3/OXA1/COX18"/>
</dbReference>
<dbReference type="Proteomes" id="UP001592530">
    <property type="component" value="Unassembled WGS sequence"/>
</dbReference>
<keyword evidence="8 18" id="KW-1133">Transmembrane helix</keyword>
<dbReference type="PANTHER" id="PTHR12428:SF65">
    <property type="entry name" value="CYTOCHROME C OXIDASE ASSEMBLY PROTEIN COX18, MITOCHONDRIAL"/>
    <property type="match status" value="1"/>
</dbReference>
<dbReference type="Pfam" id="PF02096">
    <property type="entry name" value="60KD_IMP"/>
    <property type="match status" value="1"/>
</dbReference>
<dbReference type="EMBL" id="JBHEZY010000003">
    <property type="protein sequence ID" value="MFC1431251.1"/>
    <property type="molecule type" value="Genomic_DNA"/>
</dbReference>
<evidence type="ECO:0000259" key="19">
    <source>
        <dbReference type="Pfam" id="PF02096"/>
    </source>
</evidence>
<evidence type="ECO:0000313" key="20">
    <source>
        <dbReference type="EMBL" id="MFC1431251.1"/>
    </source>
</evidence>
<evidence type="ECO:0000256" key="9">
    <source>
        <dbReference type="ARBA" id="ARBA00023136"/>
    </source>
</evidence>
<evidence type="ECO:0000256" key="15">
    <source>
        <dbReference type="ARBA" id="ARBA00033342"/>
    </source>
</evidence>
<evidence type="ECO:0000256" key="17">
    <source>
        <dbReference type="SAM" id="MobiDB-lite"/>
    </source>
</evidence>
<evidence type="ECO:0000256" key="8">
    <source>
        <dbReference type="ARBA" id="ARBA00022989"/>
    </source>
</evidence>